<dbReference type="KEGG" id="mfo:Metfor_0423"/>
<sequence precursor="true">MKVVLGLLVLFLVMVALVAAGCTIPHQDTNVAGSGKITVSGAFALYPMMVKWAEEYQKLHPDVKIEISAGGAGKGMTDTLSGMVDLGMVSRDISSDEANQGAVWVAVTKDAVVPTVSSDNPVLADLQSNGVKQSVFREIFINKSTTTWGQVAGRPGITDPVNVYTRSDACGAADVWAKYLGYKQENLQGVGIYGDPGLADAVKSDRLGVGYNNIGFAYDADTGKPLDGLAIIPLDINENGNIDPNEQVYATRHEIVNAINTGKYPSPPARELNIVAKTRFSGPTKEFVQWILTDGQQYVEGSGYIALPKERVNEQLVKLDR</sequence>
<dbReference type="HOGENOM" id="CLU_854223_0_0_2"/>
<evidence type="ECO:0000259" key="2">
    <source>
        <dbReference type="Pfam" id="PF12849"/>
    </source>
</evidence>
<protein>
    <submittedName>
        <fullName evidence="3">ABC-type phosphate transport system, periplasmic component</fullName>
    </submittedName>
</protein>
<keyword evidence="1" id="KW-0732">Signal</keyword>
<dbReference type="Pfam" id="PF12849">
    <property type="entry name" value="PBP_like_2"/>
    <property type="match status" value="1"/>
</dbReference>
<dbReference type="InterPro" id="IPR024370">
    <property type="entry name" value="PBP_domain"/>
</dbReference>
<dbReference type="Proteomes" id="UP000010824">
    <property type="component" value="Chromosome"/>
</dbReference>
<dbReference type="OrthoDB" id="10255at2157"/>
<dbReference type="SUPFAM" id="SSF53850">
    <property type="entry name" value="Periplasmic binding protein-like II"/>
    <property type="match status" value="1"/>
</dbReference>
<dbReference type="PANTHER" id="PTHR30570:SF1">
    <property type="entry name" value="PHOSPHATE-BINDING PROTEIN PSTS"/>
    <property type="match status" value="1"/>
</dbReference>
<proteinExistence type="predicted"/>
<dbReference type="PANTHER" id="PTHR30570">
    <property type="entry name" value="PERIPLASMIC PHOSPHATE BINDING COMPONENT OF PHOSPHATE ABC TRANSPORTER"/>
    <property type="match status" value="1"/>
</dbReference>
<reference evidence="4" key="1">
    <citation type="submission" date="2011-12" db="EMBL/GenBank/DDBJ databases">
        <title>Complete sequence of Methanoregula formicicum SMSP.</title>
        <authorList>
            <person name="Lucas S."/>
            <person name="Han J."/>
            <person name="Lapidus A."/>
            <person name="Cheng J.-F."/>
            <person name="Goodwin L."/>
            <person name="Pitluck S."/>
            <person name="Peters L."/>
            <person name="Ovchinnikova G."/>
            <person name="Teshima H."/>
            <person name="Detter J.C."/>
            <person name="Han C."/>
            <person name="Tapia R."/>
            <person name="Land M."/>
            <person name="Hauser L."/>
            <person name="Kyrpides N."/>
            <person name="Ivanova N."/>
            <person name="Pagani I."/>
            <person name="Imachi H."/>
            <person name="Tamaki H."/>
            <person name="Sekiguchi Y."/>
            <person name="Kamagata Y."/>
            <person name="Cadillo-Quiroz H."/>
            <person name="Zinder S."/>
            <person name="Liu W.-T."/>
            <person name="Woyke T."/>
        </authorList>
    </citation>
    <scope>NUCLEOTIDE SEQUENCE [LARGE SCALE GENOMIC DNA]</scope>
    <source>
        <strain evidence="4">DSM 22288 / NBRC 105244 / SMSP</strain>
    </source>
</reference>
<dbReference type="RefSeq" id="WP_015284460.1">
    <property type="nucleotide sequence ID" value="NC_019943.1"/>
</dbReference>
<accession>L0HCG0</accession>
<reference evidence="3 4" key="2">
    <citation type="journal article" date="2014" name="Genome Announc.">
        <title>Complete Genome Sequence of Methanoregula formicica SMSPT, a Mesophilic Hydrogenotrophic Methanogen Isolated from a Methanogenic Upflow Anaerobic Sludge Blanket Reactor.</title>
        <authorList>
            <person name="Yamamoto K."/>
            <person name="Tamaki H."/>
            <person name="Cadillo-Quiroz H."/>
            <person name="Imachi H."/>
            <person name="Kyrpides N."/>
            <person name="Woyke T."/>
            <person name="Goodwin L."/>
            <person name="Zinder S.H."/>
            <person name="Kamagata Y."/>
            <person name="Liu W.T."/>
        </authorList>
    </citation>
    <scope>NUCLEOTIDE SEQUENCE [LARGE SCALE GENOMIC DNA]</scope>
    <source>
        <strain evidence="4">DSM 22288 / NBRC 105244 / SMSP</strain>
    </source>
</reference>
<dbReference type="AlphaFoldDB" id="L0HCG0"/>
<evidence type="ECO:0000313" key="3">
    <source>
        <dbReference type="EMBL" id="AGB01496.1"/>
    </source>
</evidence>
<evidence type="ECO:0000256" key="1">
    <source>
        <dbReference type="ARBA" id="ARBA00022729"/>
    </source>
</evidence>
<gene>
    <name evidence="3" type="ordered locus">Metfor_0423</name>
</gene>
<dbReference type="InterPro" id="IPR050811">
    <property type="entry name" value="Phosphate_ABC_transporter"/>
</dbReference>
<dbReference type="EMBL" id="CP003167">
    <property type="protein sequence ID" value="AGB01496.1"/>
    <property type="molecule type" value="Genomic_DNA"/>
</dbReference>
<dbReference type="PROSITE" id="PS51257">
    <property type="entry name" value="PROKAR_LIPOPROTEIN"/>
    <property type="match status" value="1"/>
</dbReference>
<dbReference type="FunCoup" id="L0HCG0">
    <property type="interactions" value="9"/>
</dbReference>
<organism evidence="3 4">
    <name type="scientific">Methanoregula formicica (strain DSM 22288 / NBRC 105244 / SMSP)</name>
    <dbReference type="NCBI Taxonomy" id="593750"/>
    <lineage>
        <taxon>Archaea</taxon>
        <taxon>Methanobacteriati</taxon>
        <taxon>Methanobacteriota</taxon>
        <taxon>Stenosarchaea group</taxon>
        <taxon>Methanomicrobia</taxon>
        <taxon>Methanomicrobiales</taxon>
        <taxon>Methanoregulaceae</taxon>
        <taxon>Methanoregula</taxon>
    </lineage>
</organism>
<evidence type="ECO:0000313" key="4">
    <source>
        <dbReference type="Proteomes" id="UP000010824"/>
    </source>
</evidence>
<dbReference type="InParanoid" id="L0HCG0"/>
<dbReference type="Gene3D" id="3.40.190.10">
    <property type="entry name" value="Periplasmic binding protein-like II"/>
    <property type="match status" value="2"/>
</dbReference>
<dbReference type="STRING" id="593750.Metfor_0423"/>
<dbReference type="GeneID" id="14309096"/>
<dbReference type="eggNOG" id="arCOG00213">
    <property type="taxonomic scope" value="Archaea"/>
</dbReference>
<name>L0HCG0_METFS</name>
<feature type="domain" description="PBP" evidence="2">
    <location>
        <begin position="32"/>
        <end position="292"/>
    </location>
</feature>
<keyword evidence="4" id="KW-1185">Reference proteome</keyword>